<organism evidence="8 9">
    <name type="scientific">Sagittula salina</name>
    <dbReference type="NCBI Taxonomy" id="2820268"/>
    <lineage>
        <taxon>Bacteria</taxon>
        <taxon>Pseudomonadati</taxon>
        <taxon>Pseudomonadota</taxon>
        <taxon>Alphaproteobacteria</taxon>
        <taxon>Rhodobacterales</taxon>
        <taxon>Roseobacteraceae</taxon>
        <taxon>Sagittula</taxon>
    </lineage>
</organism>
<feature type="transmembrane region" description="Helical" evidence="7">
    <location>
        <begin position="110"/>
        <end position="129"/>
    </location>
</feature>
<dbReference type="GO" id="GO:0005886">
    <property type="term" value="C:plasma membrane"/>
    <property type="evidence" value="ECO:0007669"/>
    <property type="project" value="UniProtKB-SubCell"/>
</dbReference>
<evidence type="ECO:0000313" key="9">
    <source>
        <dbReference type="Proteomes" id="UP000675940"/>
    </source>
</evidence>
<comment type="caution">
    <text evidence="8">The sequence shown here is derived from an EMBL/GenBank/DDBJ whole genome shotgun (WGS) entry which is preliminary data.</text>
</comment>
<comment type="subcellular location">
    <subcellularLocation>
        <location evidence="1">Cell membrane</location>
        <topology evidence="1">Multi-pass membrane protein</topology>
    </subcellularLocation>
</comment>
<evidence type="ECO:0000256" key="7">
    <source>
        <dbReference type="SAM" id="Phobius"/>
    </source>
</evidence>
<proteinExistence type="predicted"/>
<accession>A0A940MN15</accession>
<dbReference type="Pfam" id="PF01891">
    <property type="entry name" value="CbiM"/>
    <property type="match status" value="1"/>
</dbReference>
<keyword evidence="2" id="KW-0813">Transport</keyword>
<feature type="transmembrane region" description="Helical" evidence="7">
    <location>
        <begin position="43"/>
        <end position="61"/>
    </location>
</feature>
<feature type="transmembrane region" description="Helical" evidence="7">
    <location>
        <begin position="179"/>
        <end position="202"/>
    </location>
</feature>
<dbReference type="Proteomes" id="UP000675940">
    <property type="component" value="Unassembled WGS sequence"/>
</dbReference>
<name>A0A940MN15_9RHOB</name>
<dbReference type="EMBL" id="JAGISH010000018">
    <property type="protein sequence ID" value="MBP0484900.1"/>
    <property type="molecule type" value="Genomic_DNA"/>
</dbReference>
<sequence length="220" mass="22684">MHIEPGIVHGAKMALAFATAAGCATYAAREALKDVKASNGISFAARAAMATVGTFICFQVLPHYVAGVSEVHFIMGTALFLLLGAAPAALGLALGLLLQGMLFAPTDLPMFAVNATTLLVPLFAMAAVAKRLTAGRAYVDLAYSDVLKMSALYQGGVVTWVAFWVVYGQGFGAMGDVMAFGASYMVVVLVEPVFDLVALAAAKGLKGRAAGLLSGRVYAA</sequence>
<dbReference type="AlphaFoldDB" id="A0A940MN15"/>
<dbReference type="GO" id="GO:0000041">
    <property type="term" value="P:transition metal ion transport"/>
    <property type="evidence" value="ECO:0007669"/>
    <property type="project" value="InterPro"/>
</dbReference>
<keyword evidence="4 7" id="KW-0812">Transmembrane</keyword>
<gene>
    <name evidence="8" type="ORF">J5474_20705</name>
</gene>
<feature type="transmembrane region" description="Helical" evidence="7">
    <location>
        <begin position="150"/>
        <end position="167"/>
    </location>
</feature>
<evidence type="ECO:0000256" key="6">
    <source>
        <dbReference type="ARBA" id="ARBA00023136"/>
    </source>
</evidence>
<evidence type="ECO:0000256" key="3">
    <source>
        <dbReference type="ARBA" id="ARBA00022475"/>
    </source>
</evidence>
<keyword evidence="5 7" id="KW-1133">Transmembrane helix</keyword>
<protein>
    <submittedName>
        <fullName evidence="8">Energy-coupling factor ABC transporter permease</fullName>
    </submittedName>
</protein>
<keyword evidence="3" id="KW-1003">Cell membrane</keyword>
<dbReference type="InterPro" id="IPR002751">
    <property type="entry name" value="CbiM/NikMN"/>
</dbReference>
<evidence type="ECO:0000256" key="1">
    <source>
        <dbReference type="ARBA" id="ARBA00004651"/>
    </source>
</evidence>
<dbReference type="Gene3D" id="1.10.1760.20">
    <property type="match status" value="1"/>
</dbReference>
<keyword evidence="9" id="KW-1185">Reference proteome</keyword>
<evidence type="ECO:0000313" key="8">
    <source>
        <dbReference type="EMBL" id="MBP0484900.1"/>
    </source>
</evidence>
<evidence type="ECO:0000256" key="2">
    <source>
        <dbReference type="ARBA" id="ARBA00022448"/>
    </source>
</evidence>
<keyword evidence="6 7" id="KW-0472">Membrane</keyword>
<feature type="transmembrane region" description="Helical" evidence="7">
    <location>
        <begin position="73"/>
        <end position="98"/>
    </location>
</feature>
<evidence type="ECO:0000256" key="5">
    <source>
        <dbReference type="ARBA" id="ARBA00022989"/>
    </source>
</evidence>
<dbReference type="RefSeq" id="WP_209363662.1">
    <property type="nucleotide sequence ID" value="NZ_JAGISH010000018.1"/>
</dbReference>
<evidence type="ECO:0000256" key="4">
    <source>
        <dbReference type="ARBA" id="ARBA00022692"/>
    </source>
</evidence>
<reference evidence="8" key="1">
    <citation type="submission" date="2021-03" db="EMBL/GenBank/DDBJ databases">
        <title>Sagittula salina sp. nov. strain M10.9X isolated from the marine waste.</title>
        <authorList>
            <person name="Satari L."/>
            <person name="Molina-Menor E."/>
            <person name="Vidal-Verdu A."/>
            <person name="Pascual J."/>
            <person name="Pereto J."/>
            <person name="Porcar M."/>
        </authorList>
    </citation>
    <scope>NUCLEOTIDE SEQUENCE</scope>
    <source>
        <strain evidence="8">M10.9X</strain>
    </source>
</reference>